<dbReference type="InterPro" id="IPR050445">
    <property type="entry name" value="Bact_polysacc_biosynth/exp"/>
</dbReference>
<keyword evidence="4" id="KW-1133">Transmembrane helix</keyword>
<gene>
    <name evidence="6" type="ORF">J8F10_36150</name>
</gene>
<evidence type="ECO:0000259" key="5">
    <source>
        <dbReference type="Pfam" id="PF01656"/>
    </source>
</evidence>
<dbReference type="EMBL" id="JAGKQQ010000002">
    <property type="protein sequence ID" value="MBP3960689.1"/>
    <property type="molecule type" value="Genomic_DNA"/>
</dbReference>
<feature type="transmembrane region" description="Helical" evidence="4">
    <location>
        <begin position="36"/>
        <end position="54"/>
    </location>
</feature>
<protein>
    <recommendedName>
        <fullName evidence="5">CobQ/CobB/MinD/ParA nucleotide binding domain-containing protein</fullName>
    </recommendedName>
</protein>
<dbReference type="SUPFAM" id="SSF52540">
    <property type="entry name" value="P-loop containing nucleoside triphosphate hydrolases"/>
    <property type="match status" value="1"/>
</dbReference>
<feature type="transmembrane region" description="Helical" evidence="4">
    <location>
        <begin position="466"/>
        <end position="485"/>
    </location>
</feature>
<feature type="domain" description="CobQ/CobB/MinD/ParA nucleotide binding" evidence="5">
    <location>
        <begin position="551"/>
        <end position="724"/>
    </location>
</feature>
<comment type="caution">
    <text evidence="6">The sequence shown here is derived from an EMBL/GenBank/DDBJ whole genome shotgun (WGS) entry which is preliminary data.</text>
</comment>
<evidence type="ECO:0000313" key="7">
    <source>
        <dbReference type="Proteomes" id="UP000676565"/>
    </source>
</evidence>
<keyword evidence="3" id="KW-0175">Coiled coil</keyword>
<keyword evidence="4" id="KW-0472">Membrane</keyword>
<keyword evidence="4" id="KW-0812">Transmembrane</keyword>
<accession>A0ABS5C3X8</accession>
<organism evidence="6 7">
    <name type="scientific">Gemmata palustris</name>
    <dbReference type="NCBI Taxonomy" id="2822762"/>
    <lineage>
        <taxon>Bacteria</taxon>
        <taxon>Pseudomonadati</taxon>
        <taxon>Planctomycetota</taxon>
        <taxon>Planctomycetia</taxon>
        <taxon>Gemmatales</taxon>
        <taxon>Gemmataceae</taxon>
        <taxon>Gemmata</taxon>
    </lineage>
</organism>
<evidence type="ECO:0000256" key="3">
    <source>
        <dbReference type="SAM" id="Coils"/>
    </source>
</evidence>
<keyword evidence="7" id="KW-1185">Reference proteome</keyword>
<dbReference type="PANTHER" id="PTHR32309">
    <property type="entry name" value="TYROSINE-PROTEIN KINASE"/>
    <property type="match status" value="1"/>
</dbReference>
<proteinExistence type="predicted"/>
<dbReference type="CDD" id="cd05387">
    <property type="entry name" value="BY-kinase"/>
    <property type="match status" value="1"/>
</dbReference>
<dbReference type="Pfam" id="PF01656">
    <property type="entry name" value="CbiA"/>
    <property type="match status" value="1"/>
</dbReference>
<dbReference type="RefSeq" id="WP_210662976.1">
    <property type="nucleotide sequence ID" value="NZ_JAGKQQ010000002.1"/>
</dbReference>
<evidence type="ECO:0000313" key="6">
    <source>
        <dbReference type="EMBL" id="MBP3960689.1"/>
    </source>
</evidence>
<keyword evidence="1" id="KW-0547">Nucleotide-binding</keyword>
<evidence type="ECO:0000256" key="4">
    <source>
        <dbReference type="SAM" id="Phobius"/>
    </source>
</evidence>
<dbReference type="PANTHER" id="PTHR32309:SF13">
    <property type="entry name" value="FERRIC ENTEROBACTIN TRANSPORT PROTEIN FEPE"/>
    <property type="match status" value="1"/>
</dbReference>
<evidence type="ECO:0000256" key="1">
    <source>
        <dbReference type="ARBA" id="ARBA00022741"/>
    </source>
</evidence>
<dbReference type="InterPro" id="IPR002586">
    <property type="entry name" value="CobQ/CobB/MinD/ParA_Nub-bd_dom"/>
</dbReference>
<feature type="coiled-coil region" evidence="3">
    <location>
        <begin position="365"/>
        <end position="392"/>
    </location>
</feature>
<dbReference type="InterPro" id="IPR005702">
    <property type="entry name" value="Wzc-like_C"/>
</dbReference>
<dbReference type="Gene3D" id="3.40.50.300">
    <property type="entry name" value="P-loop containing nucleotide triphosphate hydrolases"/>
    <property type="match status" value="1"/>
</dbReference>
<dbReference type="InterPro" id="IPR027417">
    <property type="entry name" value="P-loop_NTPase"/>
</dbReference>
<dbReference type="Proteomes" id="UP000676565">
    <property type="component" value="Unassembled WGS sequence"/>
</dbReference>
<name>A0ABS5C3X8_9BACT</name>
<reference evidence="6 7" key="1">
    <citation type="submission" date="2021-04" db="EMBL/GenBank/DDBJ databases">
        <authorList>
            <person name="Ivanova A."/>
        </authorList>
    </citation>
    <scope>NUCLEOTIDE SEQUENCE [LARGE SCALE GENOMIC DNA]</scope>
    <source>
        <strain evidence="6 7">G18</strain>
    </source>
</reference>
<keyword evidence="2" id="KW-0067">ATP-binding</keyword>
<sequence length="747" mass="80576">MSPTNSNEQTLGTEKRSSGLNARAVLHAVNRRPGTLLMVAFLALGAGASIWFLLPLPKATAATVFQVSHQAPALIFQQSAEGRSDVNTYKASQAAAIKRRLILNETLKQPEVQYLPIVQKQPDALGWLDTALKVEVRPNSDYIRVSLEGDAPNDLLAILEALQKAYLKGVDAAENGGRRDRLKKLEDTNQKYRKDLERFHNNIDTIAISLGSKDGQMLAIISAQMNDSLKRAIDKEADFAAQVKAAQAELPKPPLRAEQVPPAELVPLMAAHIACLGGDPPAGPFDPSPEQVAEALTNDPGLMDLTVQVDKAQQALATTKLLFDDKNAPAVIKAEKAVQAAILKRGQYRDQIRSQIAGGLRKKNEQKAQERVAEMRARIESLERQQILAAEKIADIKSTIGKTNGNRLVLEGFQQQIGQTEKLSENIATETEKLKIEIAAGTQLRVAMVEPPYIVPGIEGNRQLKFTLMGTLGVLFIGFAGVIAWEYRYRRLTHTDDVTSALGMRLIGAVPVSGRDSQKGREAHPVLVEAIDATRTMLLNGAHDSDLRVLVVTSAVSGEGKTSLSGHLAISLARAGFRTLLIDGDLRAPTAHRVFDIPLAPGFCEFLQEAGAAPMTRPTGVPGLSVMTAGEWTLATRHALVGARWRVAKEQLKAEFDYVVVDTSPLLLVSDTLLVAREADGVVVSVLMGVSQVGLVDEAITRLQTVRANVTGVIANGVRSAAHEYTHGYAAKPGPVLAIGSGSLEKR</sequence>
<evidence type="ECO:0000256" key="2">
    <source>
        <dbReference type="ARBA" id="ARBA00022840"/>
    </source>
</evidence>